<accession>A0A542Y4T0</accession>
<organism evidence="3 4">
    <name type="scientific">Leucobacter komagatae</name>
    <dbReference type="NCBI Taxonomy" id="55969"/>
    <lineage>
        <taxon>Bacteria</taxon>
        <taxon>Bacillati</taxon>
        <taxon>Actinomycetota</taxon>
        <taxon>Actinomycetes</taxon>
        <taxon>Micrococcales</taxon>
        <taxon>Microbacteriaceae</taxon>
        <taxon>Leucobacter</taxon>
    </lineage>
</organism>
<evidence type="ECO:0000256" key="2">
    <source>
        <dbReference type="SAM" id="Phobius"/>
    </source>
</evidence>
<reference evidence="3 4" key="1">
    <citation type="submission" date="2019-06" db="EMBL/GenBank/DDBJ databases">
        <title>Sequencing the genomes of 1000 actinobacteria strains.</title>
        <authorList>
            <person name="Klenk H.-P."/>
        </authorList>
    </citation>
    <scope>NUCLEOTIDE SEQUENCE [LARGE SCALE GENOMIC DNA]</scope>
    <source>
        <strain evidence="3 4">DSM 8803</strain>
    </source>
</reference>
<keyword evidence="4" id="KW-1185">Reference proteome</keyword>
<evidence type="ECO:0000313" key="4">
    <source>
        <dbReference type="Proteomes" id="UP000319094"/>
    </source>
</evidence>
<proteinExistence type="predicted"/>
<gene>
    <name evidence="3" type="ORF">FB468_1098</name>
</gene>
<keyword evidence="2" id="KW-0472">Membrane</keyword>
<sequence length="196" mass="21531">MQTTPNRPRDSLTRKNRLVWTVIVGAAVLSAIPIVVGALEAPPDSPLRYRLFGTLGVHIGVLLVPAVFLVFSIPGRIRLTRARAETPGALYIVHSDLAEGGYEAIQVLGATPFRNYAVVNQTLCFAPEGLTVYRGLGRRVFFLPVESIATVRLVRVLPSPVASEVCGDLGRGQKRPQHSNTRMNGPERALRYPRRR</sequence>
<feature type="transmembrane region" description="Helical" evidence="2">
    <location>
        <begin position="51"/>
        <end position="73"/>
    </location>
</feature>
<dbReference type="EMBL" id="VFON01000001">
    <property type="protein sequence ID" value="TQL43083.1"/>
    <property type="molecule type" value="Genomic_DNA"/>
</dbReference>
<feature type="region of interest" description="Disordered" evidence="1">
    <location>
        <begin position="167"/>
        <end position="196"/>
    </location>
</feature>
<name>A0A542Y4T0_9MICO</name>
<dbReference type="AlphaFoldDB" id="A0A542Y4T0"/>
<dbReference type="Proteomes" id="UP000319094">
    <property type="component" value="Unassembled WGS sequence"/>
</dbReference>
<evidence type="ECO:0000256" key="1">
    <source>
        <dbReference type="SAM" id="MobiDB-lite"/>
    </source>
</evidence>
<feature type="transmembrane region" description="Helical" evidence="2">
    <location>
        <begin position="18"/>
        <end position="39"/>
    </location>
</feature>
<protein>
    <submittedName>
        <fullName evidence="3">Uncharacterized protein</fullName>
    </submittedName>
</protein>
<keyword evidence="2" id="KW-0812">Transmembrane</keyword>
<evidence type="ECO:0000313" key="3">
    <source>
        <dbReference type="EMBL" id="TQL43083.1"/>
    </source>
</evidence>
<keyword evidence="2" id="KW-1133">Transmembrane helix</keyword>
<comment type="caution">
    <text evidence="3">The sequence shown here is derived from an EMBL/GenBank/DDBJ whole genome shotgun (WGS) entry which is preliminary data.</text>
</comment>